<dbReference type="InterPro" id="IPR014284">
    <property type="entry name" value="RNA_pol_sigma-70_dom"/>
</dbReference>
<dbReference type="PANTHER" id="PTHR43133:SF62">
    <property type="entry name" value="RNA POLYMERASE SIGMA FACTOR SIGZ"/>
    <property type="match status" value="1"/>
</dbReference>
<dbReference type="Gene3D" id="1.10.1740.10">
    <property type="match status" value="1"/>
</dbReference>
<evidence type="ECO:0000259" key="5">
    <source>
        <dbReference type="Pfam" id="PF04542"/>
    </source>
</evidence>
<evidence type="ECO:0000259" key="6">
    <source>
        <dbReference type="Pfam" id="PF08281"/>
    </source>
</evidence>
<dbReference type="InterPro" id="IPR013249">
    <property type="entry name" value="RNA_pol_sigma70_r4_t2"/>
</dbReference>
<dbReference type="InterPro" id="IPR013325">
    <property type="entry name" value="RNA_pol_sigma_r2"/>
</dbReference>
<comment type="similarity">
    <text evidence="1">Belongs to the sigma-70 factor family. ECF subfamily.</text>
</comment>
<evidence type="ECO:0000256" key="2">
    <source>
        <dbReference type="ARBA" id="ARBA00023015"/>
    </source>
</evidence>
<dbReference type="EMBL" id="CP044543">
    <property type="protein sequence ID" value="QFI71807.1"/>
    <property type="molecule type" value="Genomic_DNA"/>
</dbReference>
<dbReference type="InterPro" id="IPR036388">
    <property type="entry name" value="WH-like_DNA-bd_sf"/>
</dbReference>
<dbReference type="SUPFAM" id="SSF88659">
    <property type="entry name" value="Sigma3 and sigma4 domains of RNA polymerase sigma factors"/>
    <property type="match status" value="1"/>
</dbReference>
<dbReference type="GO" id="GO:0003677">
    <property type="term" value="F:DNA binding"/>
    <property type="evidence" value="ECO:0007669"/>
    <property type="project" value="InterPro"/>
</dbReference>
<dbReference type="SUPFAM" id="SSF88946">
    <property type="entry name" value="Sigma2 domain of RNA polymerase sigma factors"/>
    <property type="match status" value="1"/>
</dbReference>
<evidence type="ECO:0000313" key="7">
    <source>
        <dbReference type="EMBL" id="QFI71807.1"/>
    </source>
</evidence>
<dbReference type="OrthoDB" id="9784272at2"/>
<feature type="domain" description="RNA polymerase sigma factor 70 region 4 type 2" evidence="6">
    <location>
        <begin position="137"/>
        <end position="181"/>
    </location>
</feature>
<dbReference type="InterPro" id="IPR013324">
    <property type="entry name" value="RNA_pol_sigma_r3/r4-like"/>
</dbReference>
<name>A0A5P6P0C0_9BRAD</name>
<dbReference type="RefSeq" id="WP_151642700.1">
    <property type="nucleotide sequence ID" value="NZ_CP044543.1"/>
</dbReference>
<keyword evidence="3" id="KW-0731">Sigma factor</keyword>
<protein>
    <submittedName>
        <fullName evidence="7">Sigma-70 family RNA polymerase sigma factor</fullName>
    </submittedName>
</protein>
<keyword evidence="4" id="KW-0804">Transcription</keyword>
<dbReference type="Proteomes" id="UP000325641">
    <property type="component" value="Chromosome"/>
</dbReference>
<dbReference type="GO" id="GO:0016987">
    <property type="term" value="F:sigma factor activity"/>
    <property type="evidence" value="ECO:0007669"/>
    <property type="project" value="UniProtKB-KW"/>
</dbReference>
<sequence>MSCGRAVQRDSSIERLSALLRRAGNGDQRAFAELHASTRNRLRKTALAVSPSIVDLDDLLQEAYLKIWKNAASFDSRRASPITWMCTIMRNTTIDALRLKQVATTDLDEALSVPDAGGRDTDPFDYDLVQPIAAGVLDRLPRDRRHLLSLAYLEGESRLSLSRRFGVPVGTIKTWLHRTLASVRTDCLACASGAAAPQPHP</sequence>
<dbReference type="KEGG" id="bbet:F8237_05130"/>
<evidence type="ECO:0000256" key="1">
    <source>
        <dbReference type="ARBA" id="ARBA00010641"/>
    </source>
</evidence>
<proteinExistence type="inferred from homology"/>
<dbReference type="Gene3D" id="1.10.10.10">
    <property type="entry name" value="Winged helix-like DNA-binding domain superfamily/Winged helix DNA-binding domain"/>
    <property type="match status" value="1"/>
</dbReference>
<dbReference type="AlphaFoldDB" id="A0A5P6P0C0"/>
<keyword evidence="2" id="KW-0805">Transcription regulation</keyword>
<dbReference type="PANTHER" id="PTHR43133">
    <property type="entry name" value="RNA POLYMERASE ECF-TYPE SIGMA FACTO"/>
    <property type="match status" value="1"/>
</dbReference>
<dbReference type="NCBIfam" id="TIGR02937">
    <property type="entry name" value="sigma70-ECF"/>
    <property type="match status" value="1"/>
</dbReference>
<evidence type="ECO:0000256" key="4">
    <source>
        <dbReference type="ARBA" id="ARBA00023163"/>
    </source>
</evidence>
<dbReference type="Pfam" id="PF08281">
    <property type="entry name" value="Sigma70_r4_2"/>
    <property type="match status" value="1"/>
</dbReference>
<dbReference type="InterPro" id="IPR039425">
    <property type="entry name" value="RNA_pol_sigma-70-like"/>
</dbReference>
<dbReference type="GO" id="GO:0006352">
    <property type="term" value="P:DNA-templated transcription initiation"/>
    <property type="evidence" value="ECO:0007669"/>
    <property type="project" value="InterPro"/>
</dbReference>
<dbReference type="Pfam" id="PF04542">
    <property type="entry name" value="Sigma70_r2"/>
    <property type="match status" value="1"/>
</dbReference>
<evidence type="ECO:0000256" key="3">
    <source>
        <dbReference type="ARBA" id="ARBA00023082"/>
    </source>
</evidence>
<organism evidence="7 8">
    <name type="scientific">Bradyrhizobium betae</name>
    <dbReference type="NCBI Taxonomy" id="244734"/>
    <lineage>
        <taxon>Bacteria</taxon>
        <taxon>Pseudomonadati</taxon>
        <taxon>Pseudomonadota</taxon>
        <taxon>Alphaproteobacteria</taxon>
        <taxon>Hyphomicrobiales</taxon>
        <taxon>Nitrobacteraceae</taxon>
        <taxon>Bradyrhizobium</taxon>
    </lineage>
</organism>
<feature type="domain" description="RNA polymerase sigma-70 region 2" evidence="5">
    <location>
        <begin position="37"/>
        <end position="99"/>
    </location>
</feature>
<dbReference type="InterPro" id="IPR007627">
    <property type="entry name" value="RNA_pol_sigma70_r2"/>
</dbReference>
<evidence type="ECO:0000313" key="8">
    <source>
        <dbReference type="Proteomes" id="UP000325641"/>
    </source>
</evidence>
<reference evidence="8" key="1">
    <citation type="submission" date="2019-10" db="EMBL/GenBank/DDBJ databases">
        <title>Complete Genome Sequence of Bradyrhizobium betae type strain PL7HG1T.</title>
        <authorList>
            <person name="Bromfield E.S.P."/>
            <person name="Cloutier S."/>
        </authorList>
    </citation>
    <scope>NUCLEOTIDE SEQUENCE [LARGE SCALE GENOMIC DNA]</scope>
    <source>
        <strain evidence="8">PL7HG1</strain>
    </source>
</reference>
<accession>A0A5P6P0C0</accession>
<gene>
    <name evidence="7" type="ORF">F8237_05130</name>
</gene>